<evidence type="ECO:0000313" key="4">
    <source>
        <dbReference type="Proteomes" id="UP000215914"/>
    </source>
</evidence>
<sequence>MLLPELPTTCSLFLSFSSLPVTGDTPATAADQRSSSGNPTQHPSFSLCSD</sequence>
<name>A0A251SXU8_HELAN</name>
<reference evidence="2" key="3">
    <citation type="submission" date="2020-06" db="EMBL/GenBank/DDBJ databases">
        <title>Helianthus annuus Genome sequencing and assembly Release 2.</title>
        <authorList>
            <person name="Gouzy J."/>
            <person name="Langlade N."/>
            <person name="Munos S."/>
        </authorList>
    </citation>
    <scope>NUCLEOTIDE SEQUENCE</scope>
    <source>
        <tissue evidence="2">Leaves</tissue>
    </source>
</reference>
<dbReference type="AlphaFoldDB" id="A0A251SXU8"/>
<evidence type="ECO:0000313" key="2">
    <source>
        <dbReference type="EMBL" id="KAF5775280.1"/>
    </source>
</evidence>
<dbReference type="Proteomes" id="UP000215914">
    <property type="component" value="Chromosome 13"/>
</dbReference>
<reference evidence="2 4" key="1">
    <citation type="journal article" date="2017" name="Nature">
        <title>The sunflower genome provides insights into oil metabolism, flowering and Asterid evolution.</title>
        <authorList>
            <person name="Badouin H."/>
            <person name="Gouzy J."/>
            <person name="Grassa C.J."/>
            <person name="Murat F."/>
            <person name="Staton S.E."/>
            <person name="Cottret L."/>
            <person name="Lelandais-Briere C."/>
            <person name="Owens G.L."/>
            <person name="Carrere S."/>
            <person name="Mayjonade B."/>
            <person name="Legrand L."/>
            <person name="Gill N."/>
            <person name="Kane N.C."/>
            <person name="Bowers J.E."/>
            <person name="Hubner S."/>
            <person name="Bellec A."/>
            <person name="Berard A."/>
            <person name="Berges H."/>
            <person name="Blanchet N."/>
            <person name="Boniface M.C."/>
            <person name="Brunel D."/>
            <person name="Catrice O."/>
            <person name="Chaidir N."/>
            <person name="Claudel C."/>
            <person name="Donnadieu C."/>
            <person name="Faraut T."/>
            <person name="Fievet G."/>
            <person name="Helmstetter N."/>
            <person name="King M."/>
            <person name="Knapp S.J."/>
            <person name="Lai Z."/>
            <person name="Le Paslier M.C."/>
            <person name="Lippi Y."/>
            <person name="Lorenzon L."/>
            <person name="Mandel J.R."/>
            <person name="Marage G."/>
            <person name="Marchand G."/>
            <person name="Marquand E."/>
            <person name="Bret-Mestries E."/>
            <person name="Morien E."/>
            <person name="Nambeesan S."/>
            <person name="Nguyen T."/>
            <person name="Pegot-Espagnet P."/>
            <person name="Pouilly N."/>
            <person name="Raftis F."/>
            <person name="Sallet E."/>
            <person name="Schiex T."/>
            <person name="Thomas J."/>
            <person name="Vandecasteele C."/>
            <person name="Vares D."/>
            <person name="Vear F."/>
            <person name="Vautrin S."/>
            <person name="Crespi M."/>
            <person name="Mangin B."/>
            <person name="Burke J.M."/>
            <person name="Salse J."/>
            <person name="Munos S."/>
            <person name="Vincourt P."/>
            <person name="Rieseberg L.H."/>
            <person name="Langlade N.B."/>
        </authorList>
    </citation>
    <scope>NUCLEOTIDE SEQUENCE [LARGE SCALE GENOMIC DNA]</scope>
    <source>
        <strain evidence="4">cv. SF193</strain>
        <tissue evidence="2">Leaves</tissue>
    </source>
</reference>
<dbReference type="EMBL" id="MNCJ02000328">
    <property type="protein sequence ID" value="KAF5775280.1"/>
    <property type="molecule type" value="Genomic_DNA"/>
</dbReference>
<proteinExistence type="predicted"/>
<dbReference type="Gramene" id="mRNA:HanXRQr2_Chr13g0610351">
    <property type="protein sequence ID" value="CDS:HanXRQr2_Chr13g0610351.1"/>
    <property type="gene ID" value="HanXRQr2_Chr13g0610351"/>
</dbReference>
<feature type="compositionally biased region" description="Polar residues" evidence="1">
    <location>
        <begin position="31"/>
        <end position="50"/>
    </location>
</feature>
<dbReference type="EMBL" id="CM007902">
    <property type="protein sequence ID" value="OTG03086.1"/>
    <property type="molecule type" value="Genomic_DNA"/>
</dbReference>
<evidence type="ECO:0000313" key="3">
    <source>
        <dbReference type="EMBL" id="OTG03086.1"/>
    </source>
</evidence>
<dbReference type="InParanoid" id="A0A251SXU8"/>
<evidence type="ECO:0000256" key="1">
    <source>
        <dbReference type="SAM" id="MobiDB-lite"/>
    </source>
</evidence>
<keyword evidence="4" id="KW-1185">Reference proteome</keyword>
<feature type="region of interest" description="Disordered" evidence="1">
    <location>
        <begin position="24"/>
        <end position="50"/>
    </location>
</feature>
<organism evidence="3 4">
    <name type="scientific">Helianthus annuus</name>
    <name type="common">Common sunflower</name>
    <dbReference type="NCBI Taxonomy" id="4232"/>
    <lineage>
        <taxon>Eukaryota</taxon>
        <taxon>Viridiplantae</taxon>
        <taxon>Streptophyta</taxon>
        <taxon>Embryophyta</taxon>
        <taxon>Tracheophyta</taxon>
        <taxon>Spermatophyta</taxon>
        <taxon>Magnoliopsida</taxon>
        <taxon>eudicotyledons</taxon>
        <taxon>Gunneridae</taxon>
        <taxon>Pentapetalae</taxon>
        <taxon>asterids</taxon>
        <taxon>campanulids</taxon>
        <taxon>Asterales</taxon>
        <taxon>Asteraceae</taxon>
        <taxon>Asteroideae</taxon>
        <taxon>Heliantheae alliance</taxon>
        <taxon>Heliantheae</taxon>
        <taxon>Helianthus</taxon>
    </lineage>
</organism>
<protein>
    <submittedName>
        <fullName evidence="3">Uncharacterized protein</fullName>
    </submittedName>
</protein>
<gene>
    <name evidence="3" type="ORF">HannXRQ_Chr13g0420171</name>
    <name evidence="2" type="ORF">HanXRQr2_Chr13g0610351</name>
</gene>
<reference evidence="3" key="2">
    <citation type="submission" date="2017-02" db="EMBL/GenBank/DDBJ databases">
        <title>Sunflower complete genome.</title>
        <authorList>
            <person name="Langlade N."/>
            <person name="Munos S."/>
        </authorList>
    </citation>
    <scope>NUCLEOTIDE SEQUENCE [LARGE SCALE GENOMIC DNA]</scope>
    <source>
        <tissue evidence="3">Leaves</tissue>
    </source>
</reference>
<accession>A0A251SXU8</accession>